<accession>A0A9D4UVJ3</accession>
<organism evidence="3 4">
    <name type="scientific">Adiantum capillus-veneris</name>
    <name type="common">Maidenhair fern</name>
    <dbReference type="NCBI Taxonomy" id="13818"/>
    <lineage>
        <taxon>Eukaryota</taxon>
        <taxon>Viridiplantae</taxon>
        <taxon>Streptophyta</taxon>
        <taxon>Embryophyta</taxon>
        <taxon>Tracheophyta</taxon>
        <taxon>Polypodiopsida</taxon>
        <taxon>Polypodiidae</taxon>
        <taxon>Polypodiales</taxon>
        <taxon>Pteridineae</taxon>
        <taxon>Pteridaceae</taxon>
        <taxon>Vittarioideae</taxon>
        <taxon>Adiantum</taxon>
    </lineage>
</organism>
<sequence>LRKPLGTALRDCACWHTQMSTPGSSSKSRRRSNAGTGDSTPRTSPSSRAGDGALVFRVVEVDSQDGDFGATLWMPPSAMLSASLSASQLVCATISPQGHDDLDMSGLKKQENKCFGHYELDFKNKEVHGSFCVIASAWPSGKLKEGIKVSKQLAYALGCLHASPLVYLNPISCPKLNSCEGSQLKSTFSLEVDIEECKEIVLKLNPMISEDIVVNTSLLSPLLSGLQQGKTLEEKQGESPSSFRIRKAASSNLTPKKDPSQAMQLKEQCALLSLLGDENSSASKLLERLAGRLLHGRYLLKGNRVGITVCGHEYLFEVVDAVGQSEGRSTNACQEGIKASADKEMNLMM</sequence>
<feature type="compositionally biased region" description="Polar residues" evidence="1">
    <location>
        <begin position="33"/>
        <end position="47"/>
    </location>
</feature>
<proteinExistence type="predicted"/>
<feature type="region of interest" description="Disordered" evidence="1">
    <location>
        <begin position="19"/>
        <end position="49"/>
    </location>
</feature>
<protein>
    <recommendedName>
        <fullName evidence="2">CI111 double-psi beta barrel domain-containing protein</fullName>
    </recommendedName>
</protein>
<name>A0A9D4UVJ3_ADICA</name>
<keyword evidence="4" id="KW-1185">Reference proteome</keyword>
<evidence type="ECO:0000259" key="2">
    <source>
        <dbReference type="Pfam" id="PF26429"/>
    </source>
</evidence>
<evidence type="ECO:0000256" key="1">
    <source>
        <dbReference type="SAM" id="MobiDB-lite"/>
    </source>
</evidence>
<gene>
    <name evidence="3" type="ORF">GOP47_0010208</name>
</gene>
<feature type="domain" description="CI111 double-psi beta barrel" evidence="2">
    <location>
        <begin position="51"/>
        <end position="171"/>
    </location>
</feature>
<comment type="caution">
    <text evidence="3">The sequence shown here is derived from an EMBL/GenBank/DDBJ whole genome shotgun (WGS) entry which is preliminary data.</text>
</comment>
<dbReference type="InterPro" id="IPR058958">
    <property type="entry name" value="DPBB_CI111"/>
</dbReference>
<dbReference type="Pfam" id="PF26429">
    <property type="entry name" value="DPBB_CI111"/>
    <property type="match status" value="1"/>
</dbReference>
<feature type="region of interest" description="Disordered" evidence="1">
    <location>
        <begin position="230"/>
        <end position="260"/>
    </location>
</feature>
<dbReference type="AlphaFoldDB" id="A0A9D4UVJ3"/>
<feature type="non-terminal residue" evidence="3">
    <location>
        <position position="349"/>
    </location>
</feature>
<evidence type="ECO:0000313" key="3">
    <source>
        <dbReference type="EMBL" id="KAI5074247.1"/>
    </source>
</evidence>
<reference evidence="3" key="1">
    <citation type="submission" date="2021-01" db="EMBL/GenBank/DDBJ databases">
        <title>Adiantum capillus-veneris genome.</title>
        <authorList>
            <person name="Fang Y."/>
            <person name="Liao Q."/>
        </authorList>
    </citation>
    <scope>NUCLEOTIDE SEQUENCE</scope>
    <source>
        <strain evidence="3">H3</strain>
        <tissue evidence="3">Leaf</tissue>
    </source>
</reference>
<evidence type="ECO:0000313" key="4">
    <source>
        <dbReference type="Proteomes" id="UP000886520"/>
    </source>
</evidence>
<dbReference type="EMBL" id="JABFUD020000010">
    <property type="protein sequence ID" value="KAI5074247.1"/>
    <property type="molecule type" value="Genomic_DNA"/>
</dbReference>
<dbReference type="Proteomes" id="UP000886520">
    <property type="component" value="Chromosome 10"/>
</dbReference>